<dbReference type="EMBL" id="CP064942">
    <property type="protein sequence ID" value="QPH53383.1"/>
    <property type="molecule type" value="Genomic_DNA"/>
</dbReference>
<keyword evidence="4" id="KW-1185">Reference proteome</keyword>
<protein>
    <recommendedName>
        <fullName evidence="2">RNA 2',3'-cyclic phosphodiesterase</fullName>
        <shortName evidence="2">RNA 2',3'-CPDase</shortName>
        <ecNumber evidence="2">3.1.4.58</ecNumber>
    </recommendedName>
</protein>
<evidence type="ECO:0000313" key="4">
    <source>
        <dbReference type="Proteomes" id="UP000594800"/>
    </source>
</evidence>
<reference evidence="3 4" key="1">
    <citation type="submission" date="2020-11" db="EMBL/GenBank/DDBJ databases">
        <title>Description of Pontivivens ytuae sp. nov. isolated from deep sea sediment of Mariana Trench.</title>
        <authorList>
            <person name="Wang Z."/>
            <person name="Sun Q.-L."/>
            <person name="Xu X.-D."/>
            <person name="Tang Y.-Z."/>
            <person name="Zhang J."/>
        </authorList>
    </citation>
    <scope>NUCLEOTIDE SEQUENCE [LARGE SCALE GENOMIC DNA]</scope>
    <source>
        <strain evidence="3 4">MT2928</strain>
    </source>
</reference>
<proteinExistence type="inferred from homology"/>
<comment type="similarity">
    <text evidence="2">Belongs to the 2H phosphoesterase superfamily. ThpR family.</text>
</comment>
<dbReference type="GO" id="GO:0004113">
    <property type="term" value="F:2',3'-cyclic-nucleotide 3'-phosphodiesterase activity"/>
    <property type="evidence" value="ECO:0007669"/>
    <property type="project" value="InterPro"/>
</dbReference>
<dbReference type="Gene3D" id="3.90.1140.10">
    <property type="entry name" value="Cyclic phosphodiesterase"/>
    <property type="match status" value="1"/>
</dbReference>
<dbReference type="HAMAP" id="MF_01940">
    <property type="entry name" value="RNA_CPDase"/>
    <property type="match status" value="1"/>
</dbReference>
<dbReference type="Pfam" id="PF13563">
    <property type="entry name" value="2_5_RNA_ligase2"/>
    <property type="match status" value="1"/>
</dbReference>
<feature type="short sequence motif" description="HXTX 1" evidence="2">
    <location>
        <begin position="35"/>
        <end position="38"/>
    </location>
</feature>
<gene>
    <name evidence="3" type="primary">thpR</name>
    <name evidence="3" type="ORF">I0K15_16580</name>
</gene>
<comment type="function">
    <text evidence="2">Hydrolyzes RNA 2',3'-cyclic phosphodiester to an RNA 2'-phosphomonoester.</text>
</comment>
<dbReference type="KEGG" id="poz:I0K15_16580"/>
<evidence type="ECO:0000256" key="2">
    <source>
        <dbReference type="HAMAP-Rule" id="MF_01940"/>
    </source>
</evidence>
<dbReference type="PANTHER" id="PTHR35561">
    <property type="entry name" value="RNA 2',3'-CYCLIC PHOSPHODIESTERASE"/>
    <property type="match status" value="1"/>
</dbReference>
<dbReference type="NCBIfam" id="TIGR02258">
    <property type="entry name" value="2_5_ligase"/>
    <property type="match status" value="1"/>
</dbReference>
<evidence type="ECO:0000313" key="3">
    <source>
        <dbReference type="EMBL" id="QPH53383.1"/>
    </source>
</evidence>
<comment type="catalytic activity">
    <reaction evidence="2">
        <text>a 3'-end 2',3'-cyclophospho-ribonucleotide-RNA + H2O = a 3'-end 2'-phospho-ribonucleotide-RNA + H(+)</text>
        <dbReference type="Rhea" id="RHEA:11828"/>
        <dbReference type="Rhea" id="RHEA-COMP:10464"/>
        <dbReference type="Rhea" id="RHEA-COMP:17353"/>
        <dbReference type="ChEBI" id="CHEBI:15377"/>
        <dbReference type="ChEBI" id="CHEBI:15378"/>
        <dbReference type="ChEBI" id="CHEBI:83064"/>
        <dbReference type="ChEBI" id="CHEBI:173113"/>
        <dbReference type="EC" id="3.1.4.58"/>
    </reaction>
</comment>
<sequence length="182" mass="20247">MRLFVAIPVEGAARAEMERFAEGLEGRVVDPDHWHITLAFLDDQPEEVAEEVALTLGAIEVFPFIWRVSGAGVFGGNQPRNVHAAIDPSEQLVGLRDRVRRAVRQSGVTLRQERFVPHVTLARFNARLPGVGLDRWLAQRAAVSLGPFPAERFVLYSSELTPEGPVYSELVEYPLALDHTIL</sequence>
<dbReference type="GO" id="GO:0008664">
    <property type="term" value="F:RNA 2',3'-cyclic 3'-phosphodiesterase activity"/>
    <property type="evidence" value="ECO:0007669"/>
    <property type="project" value="UniProtKB-EC"/>
</dbReference>
<evidence type="ECO:0000256" key="1">
    <source>
        <dbReference type="ARBA" id="ARBA00022801"/>
    </source>
</evidence>
<keyword evidence="1 2" id="KW-0378">Hydrolase</keyword>
<accession>A0A7S9LQI1</accession>
<dbReference type="EC" id="3.1.4.58" evidence="2"/>
<dbReference type="AlphaFoldDB" id="A0A7S9LQI1"/>
<dbReference type="PANTHER" id="PTHR35561:SF1">
    <property type="entry name" value="RNA 2',3'-CYCLIC PHOSPHODIESTERASE"/>
    <property type="match status" value="1"/>
</dbReference>
<dbReference type="InterPro" id="IPR004175">
    <property type="entry name" value="RNA_CPDase"/>
</dbReference>
<organism evidence="3 4">
    <name type="scientific">Pontivivens ytuae</name>
    <dbReference type="NCBI Taxonomy" id="2789856"/>
    <lineage>
        <taxon>Bacteria</taxon>
        <taxon>Pseudomonadati</taxon>
        <taxon>Pseudomonadota</taxon>
        <taxon>Alphaproteobacteria</taxon>
        <taxon>Rhodobacterales</taxon>
        <taxon>Paracoccaceae</taxon>
        <taxon>Pontivivens</taxon>
    </lineage>
</organism>
<feature type="active site" description="Proton donor" evidence="2">
    <location>
        <position position="35"/>
    </location>
</feature>
<dbReference type="SUPFAM" id="SSF55144">
    <property type="entry name" value="LigT-like"/>
    <property type="match status" value="1"/>
</dbReference>
<feature type="short sequence motif" description="HXTX 2" evidence="2">
    <location>
        <begin position="118"/>
        <end position="121"/>
    </location>
</feature>
<dbReference type="RefSeq" id="WP_196102592.1">
    <property type="nucleotide sequence ID" value="NZ_CP064942.1"/>
</dbReference>
<name>A0A7S9LQI1_9RHOB</name>
<feature type="active site" description="Proton acceptor" evidence="2">
    <location>
        <position position="118"/>
    </location>
</feature>
<dbReference type="InterPro" id="IPR009097">
    <property type="entry name" value="Cyclic_Pdiesterase"/>
</dbReference>
<dbReference type="Proteomes" id="UP000594800">
    <property type="component" value="Chromosome"/>
</dbReference>